<dbReference type="EMBL" id="GBRH01222749">
    <property type="protein sequence ID" value="JAD75146.1"/>
    <property type="molecule type" value="Transcribed_RNA"/>
</dbReference>
<accession>A0A0A9CHX1</accession>
<organism evidence="1">
    <name type="scientific">Arundo donax</name>
    <name type="common">Giant reed</name>
    <name type="synonym">Donax arundinaceus</name>
    <dbReference type="NCBI Taxonomy" id="35708"/>
    <lineage>
        <taxon>Eukaryota</taxon>
        <taxon>Viridiplantae</taxon>
        <taxon>Streptophyta</taxon>
        <taxon>Embryophyta</taxon>
        <taxon>Tracheophyta</taxon>
        <taxon>Spermatophyta</taxon>
        <taxon>Magnoliopsida</taxon>
        <taxon>Liliopsida</taxon>
        <taxon>Poales</taxon>
        <taxon>Poaceae</taxon>
        <taxon>PACMAD clade</taxon>
        <taxon>Arundinoideae</taxon>
        <taxon>Arundineae</taxon>
        <taxon>Arundo</taxon>
    </lineage>
</organism>
<protein>
    <submittedName>
        <fullName evidence="1">Uncharacterized protein</fullName>
    </submittedName>
</protein>
<dbReference type="AlphaFoldDB" id="A0A0A9CHX1"/>
<proteinExistence type="predicted"/>
<reference evidence="1" key="2">
    <citation type="journal article" date="2015" name="Data Brief">
        <title>Shoot transcriptome of the giant reed, Arundo donax.</title>
        <authorList>
            <person name="Barrero R.A."/>
            <person name="Guerrero F.D."/>
            <person name="Moolhuijzen P."/>
            <person name="Goolsby J.A."/>
            <person name="Tidwell J."/>
            <person name="Bellgard S.E."/>
            <person name="Bellgard M.I."/>
        </authorList>
    </citation>
    <scope>NUCLEOTIDE SEQUENCE</scope>
    <source>
        <tissue evidence="1">Shoot tissue taken approximately 20 cm above the soil surface</tissue>
    </source>
</reference>
<name>A0A0A9CHX1_ARUDO</name>
<reference evidence="1" key="1">
    <citation type="submission" date="2014-09" db="EMBL/GenBank/DDBJ databases">
        <authorList>
            <person name="Magalhaes I.L.F."/>
            <person name="Oliveira U."/>
            <person name="Santos F.R."/>
            <person name="Vidigal T.H.D.A."/>
            <person name="Brescovit A.D."/>
            <person name="Santos A.J."/>
        </authorList>
    </citation>
    <scope>NUCLEOTIDE SEQUENCE</scope>
    <source>
        <tissue evidence="1">Shoot tissue taken approximately 20 cm above the soil surface</tissue>
    </source>
</reference>
<sequence length="45" mass="5363">MNKETSNGAKYGHCAARQHCFPIRYSRRWIISRGVPFFYLAMNKR</sequence>
<evidence type="ECO:0000313" key="1">
    <source>
        <dbReference type="EMBL" id="JAD75146.1"/>
    </source>
</evidence>